<sequence length="257" mass="26183">MRAVAVALWTVFAAVLALSVQALTPPPPAYVALGDSYSAGVGAGDTGDCGRSPHAFPALWAAAHPDVRFTSLACSGARTQDVLTAQIPAVPAGTTLVSLTVGGNDVGFSSVMTACALHRGNCTPAVRQAEDTVRTVLPAALDAIGAALAARAPGAKVVVVGYPEFYRTGAWWCAGIGGGTRSDINHGIALLDDALAAAATRHGWTFVDVRGAWSGHQLCSGHKWLHAADLRDLGESYHPTAAGQSQGYLPAFTAAAG</sequence>
<keyword evidence="3" id="KW-0732">Signal</keyword>
<dbReference type="GO" id="GO:0019433">
    <property type="term" value="P:triglyceride catabolic process"/>
    <property type="evidence" value="ECO:0007669"/>
    <property type="project" value="TreeGrafter"/>
</dbReference>
<evidence type="ECO:0000256" key="3">
    <source>
        <dbReference type="SAM" id="SignalP"/>
    </source>
</evidence>
<evidence type="ECO:0000313" key="5">
    <source>
        <dbReference type="EMBL" id="GGL99931.1"/>
    </source>
</evidence>
<feature type="disulfide bond" evidence="2">
    <location>
        <begin position="115"/>
        <end position="122"/>
    </location>
</feature>
<gene>
    <name evidence="5" type="ORF">GCM10011594_19930</name>
</gene>
<protein>
    <submittedName>
        <fullName evidence="5">Lipase 1</fullName>
    </submittedName>
</protein>
<dbReference type="PANTHER" id="PTHR37981">
    <property type="entry name" value="LIPASE 2"/>
    <property type="match status" value="1"/>
</dbReference>
<dbReference type="SUPFAM" id="SSF52266">
    <property type="entry name" value="SGNH hydrolase"/>
    <property type="match status" value="1"/>
</dbReference>
<dbReference type="PANTHER" id="PTHR37981:SF1">
    <property type="entry name" value="SGNH HYDROLASE-TYPE ESTERASE DOMAIN-CONTAINING PROTEIN"/>
    <property type="match status" value="1"/>
</dbReference>
<accession>A0A917WG20</accession>
<evidence type="ECO:0000313" key="6">
    <source>
        <dbReference type="Proteomes" id="UP000655208"/>
    </source>
</evidence>
<evidence type="ECO:0000256" key="2">
    <source>
        <dbReference type="PIRSR" id="PIRSR637460-2"/>
    </source>
</evidence>
<feature type="domain" description="SGNH hydrolase-type esterase" evidence="4">
    <location>
        <begin position="32"/>
        <end position="244"/>
    </location>
</feature>
<dbReference type="CDD" id="cd01823">
    <property type="entry name" value="SEST_like"/>
    <property type="match status" value="1"/>
</dbReference>
<dbReference type="InterPro" id="IPR036514">
    <property type="entry name" value="SGNH_hydro_sf"/>
</dbReference>
<dbReference type="EMBL" id="BMNA01000003">
    <property type="protein sequence ID" value="GGL99931.1"/>
    <property type="molecule type" value="Genomic_DNA"/>
</dbReference>
<keyword evidence="6" id="KW-1185">Reference proteome</keyword>
<dbReference type="Gene3D" id="3.40.50.1110">
    <property type="entry name" value="SGNH hydrolase"/>
    <property type="match status" value="1"/>
</dbReference>
<feature type="disulfide bond" evidence="2">
    <location>
        <begin position="173"/>
        <end position="219"/>
    </location>
</feature>
<feature type="active site" evidence="1">
    <location>
        <position position="238"/>
    </location>
</feature>
<dbReference type="GO" id="GO:0004806">
    <property type="term" value="F:triacylglycerol lipase activity"/>
    <property type="evidence" value="ECO:0007669"/>
    <property type="project" value="TreeGrafter"/>
</dbReference>
<feature type="signal peptide" evidence="3">
    <location>
        <begin position="1"/>
        <end position="22"/>
    </location>
</feature>
<feature type="active site" description="Nucleophile" evidence="1">
    <location>
        <position position="36"/>
    </location>
</feature>
<reference evidence="5" key="1">
    <citation type="journal article" date="2014" name="Int. J. Syst. Evol. Microbiol.">
        <title>Complete genome sequence of Corynebacterium casei LMG S-19264T (=DSM 44701T), isolated from a smear-ripened cheese.</title>
        <authorList>
            <consortium name="US DOE Joint Genome Institute (JGI-PGF)"/>
            <person name="Walter F."/>
            <person name="Albersmeier A."/>
            <person name="Kalinowski J."/>
            <person name="Ruckert C."/>
        </authorList>
    </citation>
    <scope>NUCLEOTIDE SEQUENCE</scope>
    <source>
        <strain evidence="5">CGMCC 4.7308</strain>
    </source>
</reference>
<comment type="caution">
    <text evidence="5">The sequence shown here is derived from an EMBL/GenBank/DDBJ whole genome shotgun (WGS) entry which is preliminary data.</text>
</comment>
<feature type="chain" id="PRO_5039511146" evidence="3">
    <location>
        <begin position="23"/>
        <end position="257"/>
    </location>
</feature>
<proteinExistence type="predicted"/>
<dbReference type="Proteomes" id="UP000655208">
    <property type="component" value="Unassembled WGS sequence"/>
</dbReference>
<evidence type="ECO:0000256" key="1">
    <source>
        <dbReference type="PIRSR" id="PIRSR637460-1"/>
    </source>
</evidence>
<organism evidence="5 6">
    <name type="scientific">Nakamurella endophytica</name>
    <dbReference type="NCBI Taxonomy" id="1748367"/>
    <lineage>
        <taxon>Bacteria</taxon>
        <taxon>Bacillati</taxon>
        <taxon>Actinomycetota</taxon>
        <taxon>Actinomycetes</taxon>
        <taxon>Nakamurellales</taxon>
        <taxon>Nakamurellaceae</taxon>
        <taxon>Nakamurella</taxon>
    </lineage>
</organism>
<dbReference type="InterPro" id="IPR037460">
    <property type="entry name" value="SEST-like"/>
</dbReference>
<reference evidence="5" key="2">
    <citation type="submission" date="2020-09" db="EMBL/GenBank/DDBJ databases">
        <authorList>
            <person name="Sun Q."/>
            <person name="Zhou Y."/>
        </authorList>
    </citation>
    <scope>NUCLEOTIDE SEQUENCE</scope>
    <source>
        <strain evidence="5">CGMCC 4.7308</strain>
    </source>
</reference>
<evidence type="ECO:0000259" key="4">
    <source>
        <dbReference type="Pfam" id="PF13472"/>
    </source>
</evidence>
<feature type="disulfide bond" evidence="2">
    <location>
        <begin position="49"/>
        <end position="74"/>
    </location>
</feature>
<dbReference type="AlphaFoldDB" id="A0A917WG20"/>
<name>A0A917WG20_9ACTN</name>
<dbReference type="InterPro" id="IPR013830">
    <property type="entry name" value="SGNH_hydro"/>
</dbReference>
<dbReference type="RefSeq" id="WP_188941336.1">
    <property type="nucleotide sequence ID" value="NZ_BMNA01000003.1"/>
</dbReference>
<keyword evidence="2" id="KW-1015">Disulfide bond</keyword>
<dbReference type="Pfam" id="PF13472">
    <property type="entry name" value="Lipase_GDSL_2"/>
    <property type="match status" value="1"/>
</dbReference>